<dbReference type="EMBL" id="BAAABV010000023">
    <property type="protein sequence ID" value="GAA0304781.1"/>
    <property type="molecule type" value="Genomic_DNA"/>
</dbReference>
<evidence type="ECO:0000256" key="3">
    <source>
        <dbReference type="SAM" id="Phobius"/>
    </source>
</evidence>
<keyword evidence="3" id="KW-0472">Membrane</keyword>
<name>A0ABP3F9S9_9ACTN</name>
<feature type="compositionally biased region" description="Low complexity" evidence="2">
    <location>
        <begin position="373"/>
        <end position="393"/>
    </location>
</feature>
<feature type="compositionally biased region" description="Gly residues" evidence="2">
    <location>
        <begin position="10"/>
        <end position="22"/>
    </location>
</feature>
<comment type="similarity">
    <text evidence="1">Belongs to the LytR/CpsA/Psr (LCP) family.</text>
</comment>
<dbReference type="RefSeq" id="WP_344163586.1">
    <property type="nucleotide sequence ID" value="NZ_BAAABV010000023.1"/>
</dbReference>
<dbReference type="Proteomes" id="UP001501867">
    <property type="component" value="Unassembled WGS sequence"/>
</dbReference>
<evidence type="ECO:0000256" key="1">
    <source>
        <dbReference type="ARBA" id="ARBA00006068"/>
    </source>
</evidence>
<protein>
    <recommendedName>
        <fullName evidence="4">Cell envelope-related transcriptional attenuator domain-containing protein</fullName>
    </recommendedName>
</protein>
<dbReference type="PANTHER" id="PTHR33392">
    <property type="entry name" value="POLYISOPRENYL-TEICHOIC ACID--PEPTIDOGLYCAN TEICHOIC ACID TRANSFERASE TAGU"/>
    <property type="match status" value="1"/>
</dbReference>
<evidence type="ECO:0000313" key="5">
    <source>
        <dbReference type="EMBL" id="GAA0304781.1"/>
    </source>
</evidence>
<evidence type="ECO:0000256" key="2">
    <source>
        <dbReference type="SAM" id="MobiDB-lite"/>
    </source>
</evidence>
<sequence>MSARRRKPGTGSGTSTGPGTGTGHRRQAPRRIGRTLLVTGCALALSAAGTVWYVYRDLASSIGSSKALEGARKSAHGDVNVLLIGLDSRRDQNGDPLPEAVLDQLHAGSSDIGGYNANTMILLHVPGDGGRAKAFSIPRDDFVEIAGAGAGAGHKDKIKKAYGLAKSAEEERLSAQGVKDRRQLEREGREAGRKAQIETVRNFLGVPVDHFAELNLAGFHHLADALGGVPVCLRKPVKDRYSGADFPAGRQTLNGRQSLAFVRQRHGLDGGDLDRTKRQQAFLAGATQKLNSAGTFTDPVKLIKLIDTAKQDVVTDAGWDLLSFVKQAKNLSGGKVQFSTLPIEGFARNHGEDINVVDDMKIKRLIAEQIGPQTAAATPSAPGAASPSSLPSSPSAPPPSPPGAQPSPESEPDTIDGGGVPCVD</sequence>
<dbReference type="NCBIfam" id="TIGR00350">
    <property type="entry name" value="lytR_cpsA_psr"/>
    <property type="match status" value="1"/>
</dbReference>
<evidence type="ECO:0000313" key="6">
    <source>
        <dbReference type="Proteomes" id="UP001501867"/>
    </source>
</evidence>
<organism evidence="5 6">
    <name type="scientific">Streptomyces polychromogenes</name>
    <dbReference type="NCBI Taxonomy" id="67342"/>
    <lineage>
        <taxon>Bacteria</taxon>
        <taxon>Bacillati</taxon>
        <taxon>Actinomycetota</taxon>
        <taxon>Actinomycetes</taxon>
        <taxon>Kitasatosporales</taxon>
        <taxon>Streptomycetaceae</taxon>
        <taxon>Streptomyces</taxon>
    </lineage>
</organism>
<feature type="compositionally biased region" description="Pro residues" evidence="2">
    <location>
        <begin position="394"/>
        <end position="405"/>
    </location>
</feature>
<proteinExistence type="inferred from homology"/>
<gene>
    <name evidence="5" type="ORF">GCM10010302_49240</name>
</gene>
<keyword evidence="6" id="KW-1185">Reference proteome</keyword>
<evidence type="ECO:0000259" key="4">
    <source>
        <dbReference type="Pfam" id="PF03816"/>
    </source>
</evidence>
<feature type="transmembrane region" description="Helical" evidence="3">
    <location>
        <begin position="35"/>
        <end position="55"/>
    </location>
</feature>
<accession>A0ABP3F9S9</accession>
<keyword evidence="3" id="KW-0812">Transmembrane</keyword>
<dbReference type="Gene3D" id="3.40.630.190">
    <property type="entry name" value="LCP protein"/>
    <property type="match status" value="1"/>
</dbReference>
<dbReference type="InterPro" id="IPR050922">
    <property type="entry name" value="LytR/CpsA/Psr_CW_biosynth"/>
</dbReference>
<reference evidence="6" key="1">
    <citation type="journal article" date="2019" name="Int. J. Syst. Evol. Microbiol.">
        <title>The Global Catalogue of Microorganisms (GCM) 10K type strain sequencing project: providing services to taxonomists for standard genome sequencing and annotation.</title>
        <authorList>
            <consortium name="The Broad Institute Genomics Platform"/>
            <consortium name="The Broad Institute Genome Sequencing Center for Infectious Disease"/>
            <person name="Wu L."/>
            <person name="Ma J."/>
        </authorList>
    </citation>
    <scope>NUCLEOTIDE SEQUENCE [LARGE SCALE GENOMIC DNA]</scope>
    <source>
        <strain evidence="6">JCM 4505</strain>
    </source>
</reference>
<comment type="caution">
    <text evidence="5">The sequence shown here is derived from an EMBL/GenBank/DDBJ whole genome shotgun (WGS) entry which is preliminary data.</text>
</comment>
<dbReference type="PANTHER" id="PTHR33392:SF6">
    <property type="entry name" value="POLYISOPRENYL-TEICHOIC ACID--PEPTIDOGLYCAN TEICHOIC ACID TRANSFERASE TAGU"/>
    <property type="match status" value="1"/>
</dbReference>
<dbReference type="InterPro" id="IPR004474">
    <property type="entry name" value="LytR_CpsA_psr"/>
</dbReference>
<feature type="region of interest" description="Disordered" evidence="2">
    <location>
        <begin position="373"/>
        <end position="424"/>
    </location>
</feature>
<dbReference type="Pfam" id="PF03816">
    <property type="entry name" value="LytR_cpsA_psr"/>
    <property type="match status" value="1"/>
</dbReference>
<keyword evidence="3" id="KW-1133">Transmembrane helix</keyword>
<feature type="domain" description="Cell envelope-related transcriptional attenuator" evidence="4">
    <location>
        <begin position="116"/>
        <end position="291"/>
    </location>
</feature>
<feature type="region of interest" description="Disordered" evidence="2">
    <location>
        <begin position="1"/>
        <end position="31"/>
    </location>
</feature>